<name>A0ABP8KR68_9BACT</name>
<organism evidence="2 3">
    <name type="scientific">Nibrella viscosa</name>
    <dbReference type="NCBI Taxonomy" id="1084524"/>
    <lineage>
        <taxon>Bacteria</taxon>
        <taxon>Pseudomonadati</taxon>
        <taxon>Bacteroidota</taxon>
        <taxon>Cytophagia</taxon>
        <taxon>Cytophagales</taxon>
        <taxon>Spirosomataceae</taxon>
        <taxon>Nibrella</taxon>
    </lineage>
</organism>
<reference evidence="3" key="1">
    <citation type="journal article" date="2019" name="Int. J. Syst. Evol. Microbiol.">
        <title>The Global Catalogue of Microorganisms (GCM) 10K type strain sequencing project: providing services to taxonomists for standard genome sequencing and annotation.</title>
        <authorList>
            <consortium name="The Broad Institute Genomics Platform"/>
            <consortium name="The Broad Institute Genome Sequencing Center for Infectious Disease"/>
            <person name="Wu L."/>
            <person name="Ma J."/>
        </authorList>
    </citation>
    <scope>NUCLEOTIDE SEQUENCE [LARGE SCALE GENOMIC DNA]</scope>
    <source>
        <strain evidence="3">JCM 17925</strain>
    </source>
</reference>
<dbReference type="Proteomes" id="UP001500936">
    <property type="component" value="Unassembled WGS sequence"/>
</dbReference>
<keyword evidence="1" id="KW-0812">Transmembrane</keyword>
<protein>
    <recommendedName>
        <fullName evidence="4">Anti-sigma factor</fullName>
    </recommendedName>
</protein>
<keyword evidence="3" id="KW-1185">Reference proteome</keyword>
<dbReference type="RefSeq" id="WP_345270045.1">
    <property type="nucleotide sequence ID" value="NZ_BAABHB010000011.1"/>
</dbReference>
<evidence type="ECO:0008006" key="4">
    <source>
        <dbReference type="Google" id="ProtNLM"/>
    </source>
</evidence>
<proteinExistence type="predicted"/>
<gene>
    <name evidence="2" type="ORF">GCM10023187_42910</name>
</gene>
<comment type="caution">
    <text evidence="2">The sequence shown here is derived from an EMBL/GenBank/DDBJ whole genome shotgun (WGS) entry which is preliminary data.</text>
</comment>
<dbReference type="EMBL" id="BAABHB010000011">
    <property type="protein sequence ID" value="GAA4413997.1"/>
    <property type="molecule type" value="Genomic_DNA"/>
</dbReference>
<keyword evidence="1" id="KW-1133">Transmembrane helix</keyword>
<evidence type="ECO:0000313" key="2">
    <source>
        <dbReference type="EMBL" id="GAA4413997.1"/>
    </source>
</evidence>
<keyword evidence="1" id="KW-0472">Membrane</keyword>
<accession>A0ABP8KR68</accession>
<sequence>MERNRDTLIQALQQLPAYEPDEAVWQTIRHQLAEAPLQQAIQQLPNYEPDEAVWQAIQTTTRPQNNDRFRISRWAAAAVGVLVSSLAIWLIRHNSPEPPITYATEVVDTRLLPPEEPLTDATYQQLKAYCEAETVVCHSPRFRQLQAEYQTLQAATEQLQQAMGHYNTEPELVRQLSEVERQKASILNQMAKLI</sequence>
<feature type="transmembrane region" description="Helical" evidence="1">
    <location>
        <begin position="71"/>
        <end position="91"/>
    </location>
</feature>
<evidence type="ECO:0000256" key="1">
    <source>
        <dbReference type="SAM" id="Phobius"/>
    </source>
</evidence>
<evidence type="ECO:0000313" key="3">
    <source>
        <dbReference type="Proteomes" id="UP001500936"/>
    </source>
</evidence>